<evidence type="ECO:0000256" key="4">
    <source>
        <dbReference type="SAM" id="Phobius"/>
    </source>
</evidence>
<dbReference type="HOGENOM" id="CLU_048252_1_0_0"/>
<evidence type="ECO:0000259" key="5">
    <source>
        <dbReference type="PROSITE" id="PS50850"/>
    </source>
</evidence>
<evidence type="ECO:0000313" key="6">
    <source>
        <dbReference type="EMBL" id="ACZ40093.1"/>
    </source>
</evidence>
<feature type="transmembrane region" description="Helical" evidence="4">
    <location>
        <begin position="380"/>
        <end position="402"/>
    </location>
</feature>
<feature type="transmembrane region" description="Helical" evidence="4">
    <location>
        <begin position="244"/>
        <end position="263"/>
    </location>
</feature>
<dbReference type="eggNOG" id="COG2211">
    <property type="taxonomic scope" value="Bacteria"/>
</dbReference>
<feature type="transmembrane region" description="Helical" evidence="4">
    <location>
        <begin position="275"/>
        <end position="292"/>
    </location>
</feature>
<dbReference type="GO" id="GO:0022857">
    <property type="term" value="F:transmembrane transporter activity"/>
    <property type="evidence" value="ECO:0007669"/>
    <property type="project" value="InterPro"/>
</dbReference>
<organism evidence="6 7">
    <name type="scientific">Sphaerobacter thermophilus (strain ATCC 49802 / DSM 20745 / KCCM 41009 / NCIMB 13125 / S 6022)</name>
    <dbReference type="NCBI Taxonomy" id="479434"/>
    <lineage>
        <taxon>Bacteria</taxon>
        <taxon>Pseudomonadati</taxon>
        <taxon>Thermomicrobiota</taxon>
        <taxon>Thermomicrobia</taxon>
        <taxon>Sphaerobacterales</taxon>
        <taxon>Sphaerobacterineae</taxon>
        <taxon>Sphaerobacteraceae</taxon>
        <taxon>Sphaerobacter</taxon>
    </lineage>
</organism>
<dbReference type="InParanoid" id="D1C8F0"/>
<feature type="transmembrane region" description="Helical" evidence="4">
    <location>
        <begin position="118"/>
        <end position="142"/>
    </location>
</feature>
<gene>
    <name evidence="6" type="ordered locus">Sthe_2679</name>
</gene>
<accession>D1C8F0</accession>
<dbReference type="AlphaFoldDB" id="D1C8F0"/>
<dbReference type="Gene3D" id="1.20.1250.20">
    <property type="entry name" value="MFS general substrate transporter like domains"/>
    <property type="match status" value="1"/>
</dbReference>
<name>D1C8F0_SPHTD</name>
<proteinExistence type="predicted"/>
<feature type="transmembrane region" description="Helical" evidence="4">
    <location>
        <begin position="408"/>
        <end position="429"/>
    </location>
</feature>
<feature type="transmembrane region" description="Helical" evidence="4">
    <location>
        <begin position="186"/>
        <end position="209"/>
    </location>
</feature>
<dbReference type="KEGG" id="sti:Sthe_2679"/>
<sequence length="455" mass="48694">MPVDSQLTVTSRDRRTGRHNAGFGIAYGAMLMLGHTLIHPVIVLAFFVSLISDSYVLVGLVPALATGLAAFPLLLGAGSAPGRAGRLTVGVWASIFRAAAIGLLGAVSFALGDGTPPALLVTFFVVYALYNLASGFANTPMVDLTAYSFSGERLGLVFGQRNLWGAVLGVMVGYTIARLLGGSDDIPASVAILFLLAFVAFSLAAYAAAMMREPYRSDGYVASLGHQLREAPHLLGNDYFRRFLAFRAFLSLSAIADPFYVVFAYRQLGVPIDLIGLYVAALAVGRFASNLIWEPISARRGNRLVLQVSALLRMLIPLLALALPPLLRWSVIADLGLMGGRALAYAFTLVFVVYGVSLSGQALANMAYLLDIAPEAERPAYTGLLNTVLAVVAFVPLVGGLLLERFGFQFLFLVTFLIGFAAVLSSGSLHEPRFLRPTPLLARYGLLTRSRRVRG</sequence>
<dbReference type="InterPro" id="IPR020846">
    <property type="entry name" value="MFS_dom"/>
</dbReference>
<dbReference type="PROSITE" id="PS50850">
    <property type="entry name" value="MFS"/>
    <property type="match status" value="1"/>
</dbReference>
<feature type="transmembrane region" description="Helical" evidence="4">
    <location>
        <begin position="54"/>
        <end position="75"/>
    </location>
</feature>
<keyword evidence="2 4" id="KW-1133">Transmembrane helix</keyword>
<dbReference type="SUPFAM" id="SSF103473">
    <property type="entry name" value="MFS general substrate transporter"/>
    <property type="match status" value="1"/>
</dbReference>
<evidence type="ECO:0000256" key="3">
    <source>
        <dbReference type="ARBA" id="ARBA00023136"/>
    </source>
</evidence>
<feature type="transmembrane region" description="Helical" evidence="4">
    <location>
        <begin position="343"/>
        <end position="368"/>
    </location>
</feature>
<dbReference type="PANTHER" id="PTHR23526">
    <property type="entry name" value="INTEGRAL MEMBRANE TRANSPORT PROTEIN-RELATED"/>
    <property type="match status" value="1"/>
</dbReference>
<dbReference type="Proteomes" id="UP000002027">
    <property type="component" value="Chromosome 2"/>
</dbReference>
<dbReference type="PANTHER" id="PTHR23526:SF1">
    <property type="entry name" value="MAJOR FACILITATOR SUPERFAMILY MFS_1"/>
    <property type="match status" value="1"/>
</dbReference>
<protein>
    <recommendedName>
        <fullName evidence="5">Major facilitator superfamily (MFS) profile domain-containing protein</fullName>
    </recommendedName>
</protein>
<evidence type="ECO:0000256" key="1">
    <source>
        <dbReference type="ARBA" id="ARBA00022692"/>
    </source>
</evidence>
<keyword evidence="1 4" id="KW-0812">Transmembrane</keyword>
<feature type="transmembrane region" description="Helical" evidence="4">
    <location>
        <begin position="87"/>
        <end position="112"/>
    </location>
</feature>
<dbReference type="InterPro" id="IPR036259">
    <property type="entry name" value="MFS_trans_sf"/>
</dbReference>
<dbReference type="RefSeq" id="WP_012873131.1">
    <property type="nucleotide sequence ID" value="NC_013524.1"/>
</dbReference>
<dbReference type="InterPro" id="IPR011701">
    <property type="entry name" value="MFS"/>
</dbReference>
<evidence type="ECO:0000313" key="7">
    <source>
        <dbReference type="Proteomes" id="UP000002027"/>
    </source>
</evidence>
<dbReference type="Pfam" id="PF07690">
    <property type="entry name" value="MFS_1"/>
    <property type="match status" value="1"/>
</dbReference>
<feature type="domain" description="Major facilitator superfamily (MFS) profile" evidence="5">
    <location>
        <begin position="193"/>
        <end position="455"/>
    </location>
</feature>
<reference evidence="7" key="1">
    <citation type="submission" date="2009-11" db="EMBL/GenBank/DDBJ databases">
        <title>The complete chromosome 2 of Sphaerobacter thermophilus DSM 20745.</title>
        <authorList>
            <person name="Lucas S."/>
            <person name="Copeland A."/>
            <person name="Lapidus A."/>
            <person name="Glavina del Rio T."/>
            <person name="Dalin E."/>
            <person name="Tice H."/>
            <person name="Bruce D."/>
            <person name="Goodwin L."/>
            <person name="Pitluck S."/>
            <person name="Kyrpides N."/>
            <person name="Mavromatis K."/>
            <person name="Ivanova N."/>
            <person name="Mikhailova N."/>
            <person name="LaButti K.M."/>
            <person name="Clum A."/>
            <person name="Sun H.I."/>
            <person name="Brettin T."/>
            <person name="Detter J.C."/>
            <person name="Han C."/>
            <person name="Larimer F."/>
            <person name="Land M."/>
            <person name="Hauser L."/>
            <person name="Markowitz V."/>
            <person name="Cheng J.F."/>
            <person name="Hugenholtz P."/>
            <person name="Woyke T."/>
            <person name="Wu D."/>
            <person name="Steenblock K."/>
            <person name="Schneider S."/>
            <person name="Pukall R."/>
            <person name="Goeker M."/>
            <person name="Klenk H.P."/>
            <person name="Eisen J.A."/>
        </authorList>
    </citation>
    <scope>NUCLEOTIDE SEQUENCE [LARGE SCALE GENOMIC DNA]</scope>
    <source>
        <strain evidence="7">ATCC 49802 / DSM 20745 / S 6022</strain>
    </source>
</reference>
<feature type="transmembrane region" description="Helical" evidence="4">
    <location>
        <begin position="304"/>
        <end position="323"/>
    </location>
</feature>
<reference evidence="6 7" key="2">
    <citation type="journal article" date="2010" name="Stand. Genomic Sci.">
        <title>Complete genome sequence of Desulfohalobium retbaense type strain (HR(100)).</title>
        <authorList>
            <person name="Spring S."/>
            <person name="Nolan M."/>
            <person name="Lapidus A."/>
            <person name="Glavina Del Rio T."/>
            <person name="Copeland A."/>
            <person name="Tice H."/>
            <person name="Cheng J.F."/>
            <person name="Lucas S."/>
            <person name="Land M."/>
            <person name="Chen F."/>
            <person name="Bruce D."/>
            <person name="Goodwin L."/>
            <person name="Pitluck S."/>
            <person name="Ivanova N."/>
            <person name="Mavromatis K."/>
            <person name="Mikhailova N."/>
            <person name="Pati A."/>
            <person name="Chen A."/>
            <person name="Palaniappan K."/>
            <person name="Hauser L."/>
            <person name="Chang Y.J."/>
            <person name="Jeffries C.D."/>
            <person name="Munk C."/>
            <person name="Kiss H."/>
            <person name="Chain P."/>
            <person name="Han C."/>
            <person name="Brettin T."/>
            <person name="Detter J.C."/>
            <person name="Schuler E."/>
            <person name="Goker M."/>
            <person name="Rohde M."/>
            <person name="Bristow J."/>
            <person name="Eisen J.A."/>
            <person name="Markowitz V."/>
            <person name="Hugenholtz P."/>
            <person name="Kyrpides N.C."/>
            <person name="Klenk H.P."/>
        </authorList>
    </citation>
    <scope>NUCLEOTIDE SEQUENCE [LARGE SCALE GENOMIC DNA]</scope>
    <source>
        <strain evidence="7">ATCC 49802 / DSM 20745 / S 6022</strain>
    </source>
</reference>
<feature type="transmembrane region" description="Helical" evidence="4">
    <location>
        <begin position="21"/>
        <end position="48"/>
    </location>
</feature>
<keyword evidence="7" id="KW-1185">Reference proteome</keyword>
<dbReference type="STRING" id="479434.Sthe_2679"/>
<dbReference type="InterPro" id="IPR052528">
    <property type="entry name" value="Sugar_transport-like"/>
</dbReference>
<keyword evidence="3 4" id="KW-0472">Membrane</keyword>
<evidence type="ECO:0000256" key="2">
    <source>
        <dbReference type="ARBA" id="ARBA00022989"/>
    </source>
</evidence>
<dbReference type="OrthoDB" id="142704at2"/>
<feature type="transmembrane region" description="Helical" evidence="4">
    <location>
        <begin position="163"/>
        <end position="180"/>
    </location>
</feature>
<dbReference type="EMBL" id="CP001824">
    <property type="protein sequence ID" value="ACZ40093.1"/>
    <property type="molecule type" value="Genomic_DNA"/>
</dbReference>